<dbReference type="Pfam" id="PF20582">
    <property type="entry name" value="UPF0758_N"/>
    <property type="match status" value="1"/>
</dbReference>
<evidence type="ECO:0000256" key="3">
    <source>
        <dbReference type="ARBA" id="ARBA00022801"/>
    </source>
</evidence>
<dbReference type="NCBIfam" id="NF000642">
    <property type="entry name" value="PRK00024.1"/>
    <property type="match status" value="1"/>
</dbReference>
<dbReference type="KEGG" id="osu:NT6N_27350"/>
<keyword evidence="5" id="KW-0482">Metalloprotease</keyword>
<name>A0AAT9FNW7_9BACT</name>
<proteinExistence type="inferred from homology"/>
<dbReference type="AlphaFoldDB" id="A0AAT9FNW7"/>
<evidence type="ECO:0000256" key="1">
    <source>
        <dbReference type="ARBA" id="ARBA00022670"/>
    </source>
</evidence>
<dbReference type="GO" id="GO:0006508">
    <property type="term" value="P:proteolysis"/>
    <property type="evidence" value="ECO:0007669"/>
    <property type="project" value="UniProtKB-KW"/>
</dbReference>
<evidence type="ECO:0000256" key="5">
    <source>
        <dbReference type="ARBA" id="ARBA00023049"/>
    </source>
</evidence>
<dbReference type="GO" id="GO:0008237">
    <property type="term" value="F:metallopeptidase activity"/>
    <property type="evidence" value="ECO:0007669"/>
    <property type="project" value="UniProtKB-KW"/>
</dbReference>
<dbReference type="InterPro" id="IPR037518">
    <property type="entry name" value="MPN"/>
</dbReference>
<comment type="similarity">
    <text evidence="6">Belongs to the UPF0758 family.</text>
</comment>
<dbReference type="InterPro" id="IPR001405">
    <property type="entry name" value="UPF0758"/>
</dbReference>
<dbReference type="SUPFAM" id="SSF47781">
    <property type="entry name" value="RuvA domain 2-like"/>
    <property type="match status" value="1"/>
</dbReference>
<evidence type="ECO:0000256" key="4">
    <source>
        <dbReference type="ARBA" id="ARBA00022833"/>
    </source>
</evidence>
<dbReference type="PROSITE" id="PS01302">
    <property type="entry name" value="UPF0758"/>
    <property type="match status" value="1"/>
</dbReference>
<dbReference type="SUPFAM" id="SSF102712">
    <property type="entry name" value="JAB1/MPN domain"/>
    <property type="match status" value="1"/>
</dbReference>
<dbReference type="InterPro" id="IPR025657">
    <property type="entry name" value="RadC_JAB"/>
</dbReference>
<keyword evidence="2" id="KW-0479">Metal-binding</keyword>
<dbReference type="CDD" id="cd08071">
    <property type="entry name" value="MPN_DUF2466"/>
    <property type="match status" value="1"/>
</dbReference>
<evidence type="ECO:0000259" key="7">
    <source>
        <dbReference type="PROSITE" id="PS50249"/>
    </source>
</evidence>
<dbReference type="GO" id="GO:0046872">
    <property type="term" value="F:metal ion binding"/>
    <property type="evidence" value="ECO:0007669"/>
    <property type="project" value="UniProtKB-KW"/>
</dbReference>
<feature type="domain" description="MPN" evidence="7">
    <location>
        <begin position="102"/>
        <end position="230"/>
    </location>
</feature>
<evidence type="ECO:0000256" key="2">
    <source>
        <dbReference type="ARBA" id="ARBA00022723"/>
    </source>
</evidence>
<keyword evidence="4" id="KW-0862">Zinc</keyword>
<dbReference type="PROSITE" id="PS50249">
    <property type="entry name" value="MPN"/>
    <property type="match status" value="1"/>
</dbReference>
<dbReference type="EMBL" id="AP026866">
    <property type="protein sequence ID" value="BDS07695.1"/>
    <property type="molecule type" value="Genomic_DNA"/>
</dbReference>
<gene>
    <name evidence="8" type="ORF">NT6N_27350</name>
</gene>
<reference evidence="8" key="1">
    <citation type="submission" date="2024-07" db="EMBL/GenBank/DDBJ databases">
        <title>Complete genome sequence of Verrucomicrobiaceae bacterium NT6N.</title>
        <authorList>
            <person name="Huang C."/>
            <person name="Takami H."/>
            <person name="Hamasaki K."/>
        </authorList>
    </citation>
    <scope>NUCLEOTIDE SEQUENCE</scope>
    <source>
        <strain evidence="8">NT6N</strain>
    </source>
</reference>
<dbReference type="InterPro" id="IPR010994">
    <property type="entry name" value="RuvA_2-like"/>
</dbReference>
<dbReference type="Gene3D" id="3.40.140.10">
    <property type="entry name" value="Cytidine Deaminase, domain 2"/>
    <property type="match status" value="1"/>
</dbReference>
<evidence type="ECO:0000313" key="8">
    <source>
        <dbReference type="EMBL" id="BDS07695.1"/>
    </source>
</evidence>
<dbReference type="PANTHER" id="PTHR30471:SF3">
    <property type="entry name" value="UPF0758 PROTEIN YEES-RELATED"/>
    <property type="match status" value="1"/>
</dbReference>
<organism evidence="8">
    <name type="scientific">Oceaniferula spumae</name>
    <dbReference type="NCBI Taxonomy" id="2979115"/>
    <lineage>
        <taxon>Bacteria</taxon>
        <taxon>Pseudomonadati</taxon>
        <taxon>Verrucomicrobiota</taxon>
        <taxon>Verrucomicrobiia</taxon>
        <taxon>Verrucomicrobiales</taxon>
        <taxon>Verrucomicrobiaceae</taxon>
        <taxon>Oceaniferula</taxon>
    </lineage>
</organism>
<evidence type="ECO:0000256" key="6">
    <source>
        <dbReference type="RuleBase" id="RU003797"/>
    </source>
</evidence>
<dbReference type="InterPro" id="IPR046778">
    <property type="entry name" value="UPF0758_N"/>
</dbReference>
<dbReference type="Pfam" id="PF04002">
    <property type="entry name" value="RadC"/>
    <property type="match status" value="1"/>
</dbReference>
<sequence>MAKIPDLPQDERPRERLARLGASAISDAELLAIFLRVGVKGSSAIEVGRKLLQKHGSLTELGGMSVKELSKEHGLGPAKAAQLLAAFELGARCANEKMRRAPMNSADAIYEAVSPRLAHERKEHVLIVLLDTKLRGVRTIELSKGNTDTALCEPRDVMHHLLLNQCPAFVLVHNHPSGDPTPSRADMTLTRRISEASKLMSIRFVDHLIVGRPSDDRTEPFYSFASQGLM</sequence>
<keyword evidence="1" id="KW-0645">Protease</keyword>
<dbReference type="InterPro" id="IPR020891">
    <property type="entry name" value="UPF0758_CS"/>
</dbReference>
<accession>A0AAT9FNW7</accession>
<dbReference type="NCBIfam" id="TIGR00608">
    <property type="entry name" value="radc"/>
    <property type="match status" value="1"/>
</dbReference>
<protein>
    <recommendedName>
        <fullName evidence="7">MPN domain-containing protein</fullName>
    </recommendedName>
</protein>
<dbReference type="PANTHER" id="PTHR30471">
    <property type="entry name" value="DNA REPAIR PROTEIN RADC"/>
    <property type="match status" value="1"/>
</dbReference>
<keyword evidence="3" id="KW-0378">Hydrolase</keyword>